<protein>
    <submittedName>
        <fullName evidence="1">Uncharacterized protein</fullName>
    </submittedName>
</protein>
<dbReference type="Proteomes" id="UP000004310">
    <property type="component" value="Unassembled WGS sequence"/>
</dbReference>
<dbReference type="AlphaFoldDB" id="Q0FZ16"/>
<name>Q0FZ16_9HYPH</name>
<accession>Q0FZ16</accession>
<gene>
    <name evidence="1" type="ORF">FP2506_11317</name>
</gene>
<reference evidence="1 2" key="1">
    <citation type="journal article" date="2010" name="J. Bacteriol.">
        <title>Genome sequence of Fulvimarina pelagi HTCC2506T, a Mn(II)-oxidizing alphaproteobacterium possessing an aerobic anoxygenic photosynthetic gene cluster and Xanthorhodopsin.</title>
        <authorList>
            <person name="Kang I."/>
            <person name="Oh H.M."/>
            <person name="Lim S.I."/>
            <person name="Ferriera S."/>
            <person name="Giovannoni S.J."/>
            <person name="Cho J.C."/>
        </authorList>
    </citation>
    <scope>NUCLEOTIDE SEQUENCE [LARGE SCALE GENOMIC DNA]</scope>
    <source>
        <strain evidence="1 2">HTCC2506</strain>
    </source>
</reference>
<dbReference type="EMBL" id="AATP01000009">
    <property type="protein sequence ID" value="EAU40142.1"/>
    <property type="molecule type" value="Genomic_DNA"/>
</dbReference>
<evidence type="ECO:0000313" key="1">
    <source>
        <dbReference type="EMBL" id="EAU40142.1"/>
    </source>
</evidence>
<comment type="caution">
    <text evidence="1">The sequence shown here is derived from an EMBL/GenBank/DDBJ whole genome shotgun (WGS) entry which is preliminary data.</text>
</comment>
<evidence type="ECO:0000313" key="2">
    <source>
        <dbReference type="Proteomes" id="UP000004310"/>
    </source>
</evidence>
<keyword evidence="2" id="KW-1185">Reference proteome</keyword>
<sequence>MAVRPNCRIGKATLKVIGLNPESFSTEAEGRWPGAATWTGMDYQATGVGEERAVIRARTAPHLVGGLDALAWLKIHLKENRPVNFIRLGANYAGRNMGQIGVRFLSYDETKLHPHDGVGRILDVEIDLVMFGNRT</sequence>
<dbReference type="RefSeq" id="WP_007067398.1">
    <property type="nucleotide sequence ID" value="NZ_DS022272.1"/>
</dbReference>
<dbReference type="STRING" id="217511.GCA_001463845_01005"/>
<organism evidence="1 2">
    <name type="scientific">Fulvimarina pelagi HTCC2506</name>
    <dbReference type="NCBI Taxonomy" id="314231"/>
    <lineage>
        <taxon>Bacteria</taxon>
        <taxon>Pseudomonadati</taxon>
        <taxon>Pseudomonadota</taxon>
        <taxon>Alphaproteobacteria</taxon>
        <taxon>Hyphomicrobiales</taxon>
        <taxon>Aurantimonadaceae</taxon>
        <taxon>Fulvimarina</taxon>
    </lineage>
</organism>
<dbReference type="HOGENOM" id="CLU_130807_0_0_5"/>
<proteinExistence type="predicted"/>
<dbReference type="eggNOG" id="COG3499">
    <property type="taxonomic scope" value="Bacteria"/>
</dbReference>